<dbReference type="GO" id="GO:0005524">
    <property type="term" value="F:ATP binding"/>
    <property type="evidence" value="ECO:0007669"/>
    <property type="project" value="UniProtKB-KW"/>
</dbReference>
<dbReference type="InterPro" id="IPR027417">
    <property type="entry name" value="P-loop_NTPase"/>
</dbReference>
<evidence type="ECO:0000256" key="8">
    <source>
        <dbReference type="ARBA" id="ARBA00023065"/>
    </source>
</evidence>
<comment type="subcellular location">
    <subcellularLocation>
        <location evidence="1">Cell membrane</location>
        <topology evidence="1">Peripheral membrane protein</topology>
    </subcellularLocation>
</comment>
<dbReference type="PANTHER" id="PTHR42771:SF3">
    <property type="entry name" value="PETROBACTIN IMPORT ATP-BINDING PROTEIN YCLP"/>
    <property type="match status" value="1"/>
</dbReference>
<feature type="domain" description="ABC transporter" evidence="10">
    <location>
        <begin position="2"/>
        <end position="236"/>
    </location>
</feature>
<keyword evidence="4" id="KW-0410">Iron transport</keyword>
<dbReference type="PROSITE" id="PS00211">
    <property type="entry name" value="ABC_TRANSPORTER_1"/>
    <property type="match status" value="1"/>
</dbReference>
<evidence type="ECO:0000256" key="3">
    <source>
        <dbReference type="ARBA" id="ARBA00022475"/>
    </source>
</evidence>
<keyword evidence="2" id="KW-0813">Transport</keyword>
<dbReference type="SMART" id="SM00382">
    <property type="entry name" value="AAA"/>
    <property type="match status" value="1"/>
</dbReference>
<protein>
    <submittedName>
        <fullName evidence="11">ABC transporter ATP-binding protein</fullName>
    </submittedName>
</protein>
<evidence type="ECO:0000259" key="10">
    <source>
        <dbReference type="PROSITE" id="PS50893"/>
    </source>
</evidence>
<reference evidence="12" key="1">
    <citation type="journal article" date="2019" name="Int. J. Syst. Evol. Microbiol.">
        <title>The Global Catalogue of Microorganisms (GCM) 10K type strain sequencing project: providing services to taxonomists for standard genome sequencing and annotation.</title>
        <authorList>
            <consortium name="The Broad Institute Genomics Platform"/>
            <consortium name="The Broad Institute Genome Sequencing Center for Infectious Disease"/>
            <person name="Wu L."/>
            <person name="Ma J."/>
        </authorList>
    </citation>
    <scope>NUCLEOTIDE SEQUENCE [LARGE SCALE GENOMIC DNA]</scope>
    <source>
        <strain evidence="12">JCM 16544</strain>
    </source>
</reference>
<dbReference type="InterPro" id="IPR051535">
    <property type="entry name" value="Siderophore_ABC-ATPase"/>
</dbReference>
<sequence>MITVDHLSHRYGAQVVLDDVTLELGDVGVTSIIGPNGAGKSTLLSAIGRLISPTAGRVAVDGHDVATAPPRDLARRLAVLRQDNHLTARLTVQDLVEFGRFPHAGGRLGLDDREAVERALAYLDLGDLRSRFLDELSGGQRQRAFIAMVVAQDTRYVLLDEPLNNLDLRHAVDIMRLLRRMADDLDKRIVVVMHDINFASAHSDRIVAMRGGRVVADDRPAGIMRSDVLADLYGTAVDVRVIDGRAVALYYA</sequence>
<keyword evidence="3" id="KW-1003">Cell membrane</keyword>
<evidence type="ECO:0000256" key="2">
    <source>
        <dbReference type="ARBA" id="ARBA00022448"/>
    </source>
</evidence>
<comment type="caution">
    <text evidence="11">The sequence shown here is derived from an EMBL/GenBank/DDBJ whole genome shotgun (WGS) entry which is preliminary data.</text>
</comment>
<dbReference type="PROSITE" id="PS50893">
    <property type="entry name" value="ABC_TRANSPORTER_2"/>
    <property type="match status" value="1"/>
</dbReference>
<dbReference type="InterPro" id="IPR003593">
    <property type="entry name" value="AAA+_ATPase"/>
</dbReference>
<dbReference type="Gene3D" id="3.40.50.300">
    <property type="entry name" value="P-loop containing nucleotide triphosphate hydrolases"/>
    <property type="match status" value="1"/>
</dbReference>
<evidence type="ECO:0000256" key="7">
    <source>
        <dbReference type="ARBA" id="ARBA00023004"/>
    </source>
</evidence>
<gene>
    <name evidence="11" type="ORF">GCM10022200_27650</name>
</gene>
<keyword evidence="9" id="KW-0472">Membrane</keyword>
<evidence type="ECO:0000256" key="4">
    <source>
        <dbReference type="ARBA" id="ARBA00022496"/>
    </source>
</evidence>
<keyword evidence="8" id="KW-0406">Ion transport</keyword>
<dbReference type="RefSeq" id="WP_344739539.1">
    <property type="nucleotide sequence ID" value="NZ_BAAAYU010000005.1"/>
</dbReference>
<dbReference type="CDD" id="cd03214">
    <property type="entry name" value="ABC_Iron-Siderophores_B12_Hemin"/>
    <property type="match status" value="1"/>
</dbReference>
<accession>A0ABP7AWS9</accession>
<dbReference type="EMBL" id="BAAAYU010000005">
    <property type="protein sequence ID" value="GAA3642342.1"/>
    <property type="molecule type" value="Genomic_DNA"/>
</dbReference>
<dbReference type="Proteomes" id="UP001501697">
    <property type="component" value="Unassembled WGS sequence"/>
</dbReference>
<dbReference type="PANTHER" id="PTHR42771">
    <property type="entry name" value="IRON(3+)-HYDROXAMATE IMPORT ATP-BINDING PROTEIN FHUC"/>
    <property type="match status" value="1"/>
</dbReference>
<proteinExistence type="predicted"/>
<evidence type="ECO:0000313" key="12">
    <source>
        <dbReference type="Proteomes" id="UP001501697"/>
    </source>
</evidence>
<organism evidence="11 12">
    <name type="scientific">Microbacterium awajiense</name>
    <dbReference type="NCBI Taxonomy" id="415214"/>
    <lineage>
        <taxon>Bacteria</taxon>
        <taxon>Bacillati</taxon>
        <taxon>Actinomycetota</taxon>
        <taxon>Actinomycetes</taxon>
        <taxon>Micrococcales</taxon>
        <taxon>Microbacteriaceae</taxon>
        <taxon>Microbacterium</taxon>
    </lineage>
</organism>
<dbReference type="Pfam" id="PF00005">
    <property type="entry name" value="ABC_tran"/>
    <property type="match status" value="1"/>
</dbReference>
<dbReference type="SUPFAM" id="SSF52540">
    <property type="entry name" value="P-loop containing nucleoside triphosphate hydrolases"/>
    <property type="match status" value="1"/>
</dbReference>
<name>A0ABP7AWS9_9MICO</name>
<evidence type="ECO:0000313" key="11">
    <source>
        <dbReference type="EMBL" id="GAA3642342.1"/>
    </source>
</evidence>
<keyword evidence="6 11" id="KW-0067">ATP-binding</keyword>
<dbReference type="InterPro" id="IPR003439">
    <property type="entry name" value="ABC_transporter-like_ATP-bd"/>
</dbReference>
<keyword evidence="12" id="KW-1185">Reference proteome</keyword>
<evidence type="ECO:0000256" key="5">
    <source>
        <dbReference type="ARBA" id="ARBA00022741"/>
    </source>
</evidence>
<keyword evidence="7" id="KW-0408">Iron</keyword>
<evidence type="ECO:0000256" key="6">
    <source>
        <dbReference type="ARBA" id="ARBA00022840"/>
    </source>
</evidence>
<evidence type="ECO:0000256" key="1">
    <source>
        <dbReference type="ARBA" id="ARBA00004202"/>
    </source>
</evidence>
<evidence type="ECO:0000256" key="9">
    <source>
        <dbReference type="ARBA" id="ARBA00023136"/>
    </source>
</evidence>
<dbReference type="InterPro" id="IPR017871">
    <property type="entry name" value="ABC_transporter-like_CS"/>
</dbReference>
<keyword evidence="5" id="KW-0547">Nucleotide-binding</keyword>